<dbReference type="AlphaFoldDB" id="A0A1Z1UYU7"/>
<keyword evidence="1" id="KW-0614">Plasmid</keyword>
<accession>A0A1Z1UYU7</accession>
<proteinExistence type="predicted"/>
<evidence type="ECO:0000313" key="1">
    <source>
        <dbReference type="EMBL" id="ARX60175.1"/>
    </source>
</evidence>
<sequence length="156" mass="17243">MVSGWSIQRIPECLRTRSVNADAGLGGANYESRTAVPGRKSKEVAIDTRVHASVHVLEVNLLEHARACLIPHLDMRAQPARRQFTRRMFEVPFDQSACDFRRETLAPKVPVQGIRQLTTRLDLTEPSAADHVAIEVLHTPFGPAPCALLVEVAVES</sequence>
<reference evidence="1" key="1">
    <citation type="journal article" date="2017" name="Genome Biol. Evol.">
        <title>Comparative Genomics of Rhodococcus equi Virulence Plasmids Indicates Host-Driven Evolution of the vap Pathogenicity Island.</title>
        <authorList>
            <person name="MacArthur I."/>
            <person name="Anastasi E."/>
            <person name="Alvarez S."/>
            <person name="Scortti M."/>
            <person name="Vazquez-Boland J.A."/>
        </authorList>
    </citation>
    <scope>NUCLEOTIDE SEQUENCE</scope>
    <source>
        <strain evidence="1">PAM1572</strain>
        <plasmid evidence="1">pVAPN1572</plasmid>
    </source>
</reference>
<name>A0A1Z1UYU7_RHOHA</name>
<dbReference type="EMBL" id="KX443401">
    <property type="protein sequence ID" value="ARX60175.1"/>
    <property type="molecule type" value="Genomic_DNA"/>
</dbReference>
<protein>
    <submittedName>
        <fullName evidence="1">Uncharacterized protein</fullName>
    </submittedName>
</protein>
<gene>
    <name evidence="1" type="ORF">pVAPN1572_1391</name>
</gene>
<organism evidence="1">
    <name type="scientific">Rhodococcus hoagii</name>
    <name type="common">Corynebacterium equii</name>
    <dbReference type="NCBI Taxonomy" id="43767"/>
    <lineage>
        <taxon>Bacteria</taxon>
        <taxon>Bacillati</taxon>
        <taxon>Actinomycetota</taxon>
        <taxon>Actinomycetes</taxon>
        <taxon>Mycobacteriales</taxon>
        <taxon>Nocardiaceae</taxon>
        <taxon>Prescottella</taxon>
    </lineage>
</organism>
<geneLocation type="plasmid" evidence="1">
    <name>pVAPN1572</name>
</geneLocation>